<dbReference type="GO" id="GO:0000976">
    <property type="term" value="F:transcription cis-regulatory region binding"/>
    <property type="evidence" value="ECO:0007669"/>
    <property type="project" value="TreeGrafter"/>
</dbReference>
<dbReference type="AlphaFoldDB" id="A0A4V1GLK2"/>
<dbReference type="InterPro" id="IPR000843">
    <property type="entry name" value="HTH_LacI"/>
</dbReference>
<dbReference type="PROSITE" id="PS50932">
    <property type="entry name" value="HTH_LACI_2"/>
    <property type="match status" value="1"/>
</dbReference>
<keyword evidence="3" id="KW-0804">Transcription</keyword>
<dbReference type="InterPro" id="IPR028082">
    <property type="entry name" value="Peripla_BP_I"/>
</dbReference>
<evidence type="ECO:0000259" key="4">
    <source>
        <dbReference type="PROSITE" id="PS50932"/>
    </source>
</evidence>
<evidence type="ECO:0000313" key="6">
    <source>
        <dbReference type="Proteomes" id="UP000218387"/>
    </source>
</evidence>
<evidence type="ECO:0000256" key="2">
    <source>
        <dbReference type="ARBA" id="ARBA00023125"/>
    </source>
</evidence>
<dbReference type="Gene3D" id="1.10.260.40">
    <property type="entry name" value="lambda repressor-like DNA-binding domains"/>
    <property type="match status" value="1"/>
</dbReference>
<proteinExistence type="predicted"/>
<dbReference type="SUPFAM" id="SSF53822">
    <property type="entry name" value="Periplasmic binding protein-like I"/>
    <property type="match status" value="1"/>
</dbReference>
<dbReference type="SMART" id="SM00354">
    <property type="entry name" value="HTH_LACI"/>
    <property type="match status" value="1"/>
</dbReference>
<evidence type="ECO:0000256" key="1">
    <source>
        <dbReference type="ARBA" id="ARBA00023015"/>
    </source>
</evidence>
<dbReference type="InterPro" id="IPR046335">
    <property type="entry name" value="LacI/GalR-like_sensor"/>
</dbReference>
<sequence length="337" mass="37870">MKVKIVDVAKEANVSVATVSRVVNNIPLVNEETKERVLEAIKKTGYKPNAIARSLKIQKTNTLGIMIPDITNPFYTEMVRGAEDVCGIYNYNIILSNTDFDHEKEQNSLGVLVEKQCDGIIYVGKHLTDELRDDLIDAPSEIVLGCVPDESGQLSGVLIDNEAAAYDLTIECLKMGHTKFAIFYDEYKEGYINQKRLQGIKKALGEWNVELDEDLVYFGSQSTLGGYHMMEEALASGREFTNVFCFNDQIALGAMRAAEDNGKVIPDDVSICGFNNFWIAEWTRPQITTVGQPMYDIGAIATRMLIKMCEKEERETKTVFVPYEMLMRNSVKNLKSE</sequence>
<keyword evidence="1" id="KW-0805">Transcription regulation</keyword>
<gene>
    <name evidence="5" type="ORF">CPZ25_001705</name>
</gene>
<accession>A0A4V1GLK2</accession>
<dbReference type="InterPro" id="IPR010982">
    <property type="entry name" value="Lambda_DNA-bd_dom_sf"/>
</dbReference>
<dbReference type="PANTHER" id="PTHR30146:SF149">
    <property type="entry name" value="HTH-TYPE TRANSCRIPTIONAL REGULATOR EBGR"/>
    <property type="match status" value="1"/>
</dbReference>
<dbReference type="Pfam" id="PF00356">
    <property type="entry name" value="LacI"/>
    <property type="match status" value="1"/>
</dbReference>
<dbReference type="EMBL" id="CP029487">
    <property type="protein sequence ID" value="QCT70076.1"/>
    <property type="molecule type" value="Genomic_DNA"/>
</dbReference>
<dbReference type="Proteomes" id="UP000218387">
    <property type="component" value="Chromosome"/>
</dbReference>
<dbReference type="RefSeq" id="WP_058694908.1">
    <property type="nucleotide sequence ID" value="NZ_CABJDW020000009.1"/>
</dbReference>
<dbReference type="CDD" id="cd01392">
    <property type="entry name" value="HTH_LacI"/>
    <property type="match status" value="1"/>
</dbReference>
<evidence type="ECO:0000313" key="5">
    <source>
        <dbReference type="EMBL" id="QCT70076.1"/>
    </source>
</evidence>
<protein>
    <submittedName>
        <fullName evidence="5">LacI family transcriptional regulator</fullName>
    </submittedName>
</protein>
<dbReference type="Gene3D" id="3.40.50.2300">
    <property type="match status" value="2"/>
</dbReference>
<dbReference type="SUPFAM" id="SSF47413">
    <property type="entry name" value="lambda repressor-like DNA-binding domains"/>
    <property type="match status" value="1"/>
</dbReference>
<dbReference type="GO" id="GO:0003700">
    <property type="term" value="F:DNA-binding transcription factor activity"/>
    <property type="evidence" value="ECO:0007669"/>
    <property type="project" value="TreeGrafter"/>
</dbReference>
<evidence type="ECO:0000256" key="3">
    <source>
        <dbReference type="ARBA" id="ARBA00023163"/>
    </source>
</evidence>
<dbReference type="KEGG" id="emt:CPZ25_001705"/>
<dbReference type="CDD" id="cd06267">
    <property type="entry name" value="PBP1_LacI_sugar_binding-like"/>
    <property type="match status" value="1"/>
</dbReference>
<keyword evidence="2" id="KW-0238">DNA-binding</keyword>
<dbReference type="Pfam" id="PF13377">
    <property type="entry name" value="Peripla_BP_3"/>
    <property type="match status" value="1"/>
</dbReference>
<reference evidence="5 6" key="1">
    <citation type="submission" date="2018-05" db="EMBL/GenBank/DDBJ databases">
        <title>Genome comparison of Eubacterium sp.</title>
        <authorList>
            <person name="Feng Y."/>
            <person name="Sanchez-Andrea I."/>
            <person name="Stams A.J.M."/>
            <person name="De Vos W.M."/>
        </authorList>
    </citation>
    <scope>NUCLEOTIDE SEQUENCE [LARGE SCALE GENOMIC DNA]</scope>
    <source>
        <strain evidence="5 6">YI</strain>
    </source>
</reference>
<name>A0A4V1GLK2_EUBML</name>
<organism evidence="5 6">
    <name type="scientific">Eubacterium maltosivorans</name>
    <dbReference type="NCBI Taxonomy" id="2041044"/>
    <lineage>
        <taxon>Bacteria</taxon>
        <taxon>Bacillati</taxon>
        <taxon>Bacillota</taxon>
        <taxon>Clostridia</taxon>
        <taxon>Eubacteriales</taxon>
        <taxon>Eubacteriaceae</taxon>
        <taxon>Eubacterium</taxon>
    </lineage>
</organism>
<dbReference type="PANTHER" id="PTHR30146">
    <property type="entry name" value="LACI-RELATED TRANSCRIPTIONAL REPRESSOR"/>
    <property type="match status" value="1"/>
</dbReference>
<keyword evidence="6" id="KW-1185">Reference proteome</keyword>
<dbReference type="PROSITE" id="PS00356">
    <property type="entry name" value="HTH_LACI_1"/>
    <property type="match status" value="1"/>
</dbReference>
<feature type="domain" description="HTH lacI-type" evidence="4">
    <location>
        <begin position="3"/>
        <end position="57"/>
    </location>
</feature>